<dbReference type="GO" id="GO:0080032">
    <property type="term" value="F:methyl jasmonate esterase activity"/>
    <property type="evidence" value="ECO:0007669"/>
    <property type="project" value="TreeGrafter"/>
</dbReference>
<dbReference type="Gene3D" id="3.40.50.1820">
    <property type="entry name" value="alpha/beta hydrolase"/>
    <property type="match status" value="1"/>
</dbReference>
<dbReference type="GO" id="GO:0009696">
    <property type="term" value="P:salicylic acid metabolic process"/>
    <property type="evidence" value="ECO:0007669"/>
    <property type="project" value="TreeGrafter"/>
</dbReference>
<proteinExistence type="predicted"/>
<comment type="caution">
    <text evidence="2">The sequence shown here is derived from an EMBL/GenBank/DDBJ whole genome shotgun (WGS) entry which is preliminary data.</text>
</comment>
<dbReference type="GO" id="GO:0009694">
    <property type="term" value="P:jasmonic acid metabolic process"/>
    <property type="evidence" value="ECO:0007669"/>
    <property type="project" value="TreeGrafter"/>
</dbReference>
<dbReference type="PANTHER" id="PTHR10992:SF1046">
    <property type="entry name" value="AB HYDROLASE-1 DOMAIN-CONTAINING PROTEIN"/>
    <property type="match status" value="1"/>
</dbReference>
<evidence type="ECO:0000313" key="2">
    <source>
        <dbReference type="EMBL" id="TMW80501.1"/>
    </source>
</evidence>
<protein>
    <recommendedName>
        <fullName evidence="1">AB hydrolase-1 domain-containing protein</fullName>
    </recommendedName>
</protein>
<gene>
    <name evidence="2" type="ORF">EJD97_019072</name>
</gene>
<sequence length="181" mass="20147">MTSLPTHKNVVLVGHSIGGLAISKAMELFPEKISGAVFVAGLMPGPNINAGNVYIELCNAVVSKLDNRVIYHNGSSNPPTFILGPKYLARFGVGHYTSKGIFFFSVEDVSKEIILSRKRYGSIRRAFVVTSEDKLLKKEFQQLMIESNTPDEVKEIEGADHMVMMSKPHELFKFLLRFADK</sequence>
<dbReference type="PANTHER" id="PTHR10992">
    <property type="entry name" value="METHYLESTERASE FAMILY MEMBER"/>
    <property type="match status" value="1"/>
</dbReference>
<dbReference type="GO" id="GO:0080030">
    <property type="term" value="F:methyl indole-3-acetate esterase activity"/>
    <property type="evidence" value="ECO:0007669"/>
    <property type="project" value="TreeGrafter"/>
</dbReference>
<dbReference type="InterPro" id="IPR029058">
    <property type="entry name" value="AB_hydrolase_fold"/>
</dbReference>
<name>A0A6N2AHB0_SOLCI</name>
<accession>A0A6N2AHB0</accession>
<dbReference type="AlphaFoldDB" id="A0A6N2AHB0"/>
<dbReference type="InterPro" id="IPR045889">
    <property type="entry name" value="MES/HNL"/>
</dbReference>
<evidence type="ECO:0000259" key="1">
    <source>
        <dbReference type="Pfam" id="PF12697"/>
    </source>
</evidence>
<dbReference type="GO" id="GO:0080031">
    <property type="term" value="F:methyl salicylate esterase activity"/>
    <property type="evidence" value="ECO:0007669"/>
    <property type="project" value="TreeGrafter"/>
</dbReference>
<dbReference type="EMBL" id="RXGB01053350">
    <property type="protein sequence ID" value="TMW80501.1"/>
    <property type="molecule type" value="Genomic_DNA"/>
</dbReference>
<organism evidence="2">
    <name type="scientific">Solanum chilense</name>
    <name type="common">Tomato</name>
    <name type="synonym">Lycopersicon chilense</name>
    <dbReference type="NCBI Taxonomy" id="4083"/>
    <lineage>
        <taxon>Eukaryota</taxon>
        <taxon>Viridiplantae</taxon>
        <taxon>Streptophyta</taxon>
        <taxon>Embryophyta</taxon>
        <taxon>Tracheophyta</taxon>
        <taxon>Spermatophyta</taxon>
        <taxon>Magnoliopsida</taxon>
        <taxon>eudicotyledons</taxon>
        <taxon>Gunneridae</taxon>
        <taxon>Pentapetalae</taxon>
        <taxon>asterids</taxon>
        <taxon>lamiids</taxon>
        <taxon>Solanales</taxon>
        <taxon>Solanaceae</taxon>
        <taxon>Solanoideae</taxon>
        <taxon>Solaneae</taxon>
        <taxon>Solanum</taxon>
        <taxon>Solanum subgen. Lycopersicon</taxon>
    </lineage>
</organism>
<dbReference type="SUPFAM" id="SSF53474">
    <property type="entry name" value="alpha/beta-Hydrolases"/>
    <property type="match status" value="1"/>
</dbReference>
<dbReference type="Pfam" id="PF12697">
    <property type="entry name" value="Abhydrolase_6"/>
    <property type="match status" value="1"/>
</dbReference>
<feature type="domain" description="AB hydrolase-1" evidence="1">
    <location>
        <begin position="8"/>
        <end position="172"/>
    </location>
</feature>
<reference evidence="2" key="1">
    <citation type="submission" date="2019-05" db="EMBL/GenBank/DDBJ databases">
        <title>The de novo reference genome and transcriptome assemblies of the wild tomato species Solanum chilense.</title>
        <authorList>
            <person name="Stam R."/>
            <person name="Nosenko T."/>
            <person name="Hoerger A.C."/>
            <person name="Stephan W."/>
            <person name="Seidel M.A."/>
            <person name="Kuhn J.M.M."/>
            <person name="Haberer G."/>
            <person name="Tellier A."/>
        </authorList>
    </citation>
    <scope>NUCLEOTIDE SEQUENCE</scope>
    <source>
        <tissue evidence="2">Mature leaves</tissue>
    </source>
</reference>
<dbReference type="InterPro" id="IPR000073">
    <property type="entry name" value="AB_hydrolase_1"/>
</dbReference>